<dbReference type="SUPFAM" id="SSF53335">
    <property type="entry name" value="S-adenosyl-L-methionine-dependent methyltransferases"/>
    <property type="match status" value="1"/>
</dbReference>
<dbReference type="CDD" id="cd02440">
    <property type="entry name" value="AdoMet_MTases"/>
    <property type="match status" value="1"/>
</dbReference>
<dbReference type="RefSeq" id="XP_058309562.1">
    <property type="nucleotide sequence ID" value="XM_058453024.1"/>
</dbReference>
<dbReference type="PANTHER" id="PTHR45277:SF1">
    <property type="entry name" value="EXPRESSED PROTEIN"/>
    <property type="match status" value="1"/>
</dbReference>
<comment type="caution">
    <text evidence="2">The sequence shown here is derived from an EMBL/GenBank/DDBJ whole genome shotgun (WGS) entry which is preliminary data.</text>
</comment>
<dbReference type="OrthoDB" id="10017101at2759"/>
<sequence length="221" mass="24392">MSFIYATDDPPENHIARLLLTNRPAPHKPSYGMDSPLGLVASNFLAPLYLYTSLKGKFNAWDKLLAKVPPEIFMYPSLDIGCGRGLVLMKIAERKKDVAFSMTRTPDPVYGIDLFIRGDQSGNAPEATYDNAASLNLTDYLTLHTANFIYLPFKDETMSLATASLSIHNADKASRKIALIEAARVLKPDGYLIILDLAGYIGQYKSVLKSMGWSIGLYIHG</sequence>
<dbReference type="GeneID" id="83180325"/>
<dbReference type="PANTHER" id="PTHR45277">
    <property type="entry name" value="EXPRESSED PROTEIN"/>
    <property type="match status" value="1"/>
</dbReference>
<name>A0A9W9T0M6_9EURO</name>
<reference evidence="2" key="1">
    <citation type="submission" date="2022-12" db="EMBL/GenBank/DDBJ databases">
        <authorList>
            <person name="Petersen C."/>
        </authorList>
    </citation>
    <scope>NUCLEOTIDE SEQUENCE</scope>
    <source>
        <strain evidence="2">IBT 15544</strain>
    </source>
</reference>
<dbReference type="InterPro" id="IPR013216">
    <property type="entry name" value="Methyltransf_11"/>
</dbReference>
<organism evidence="2 3">
    <name type="scientific">Penicillium cinerascens</name>
    <dbReference type="NCBI Taxonomy" id="70096"/>
    <lineage>
        <taxon>Eukaryota</taxon>
        <taxon>Fungi</taxon>
        <taxon>Dikarya</taxon>
        <taxon>Ascomycota</taxon>
        <taxon>Pezizomycotina</taxon>
        <taxon>Eurotiomycetes</taxon>
        <taxon>Eurotiomycetidae</taxon>
        <taxon>Eurotiales</taxon>
        <taxon>Aspergillaceae</taxon>
        <taxon>Penicillium</taxon>
    </lineage>
</organism>
<dbReference type="EMBL" id="JAPQKR010000012">
    <property type="protein sequence ID" value="KAJ5205083.1"/>
    <property type="molecule type" value="Genomic_DNA"/>
</dbReference>
<dbReference type="AlphaFoldDB" id="A0A9W9T0M6"/>
<evidence type="ECO:0000313" key="2">
    <source>
        <dbReference type="EMBL" id="KAJ5205083.1"/>
    </source>
</evidence>
<reference evidence="2" key="2">
    <citation type="journal article" date="2023" name="IMA Fungus">
        <title>Comparative genomic study of the Penicillium genus elucidates a diverse pangenome and 15 lateral gene transfer events.</title>
        <authorList>
            <person name="Petersen C."/>
            <person name="Sorensen T."/>
            <person name="Nielsen M.R."/>
            <person name="Sondergaard T.E."/>
            <person name="Sorensen J.L."/>
            <person name="Fitzpatrick D.A."/>
            <person name="Frisvad J.C."/>
            <person name="Nielsen K.L."/>
        </authorList>
    </citation>
    <scope>NUCLEOTIDE SEQUENCE</scope>
    <source>
        <strain evidence="2">IBT 15544</strain>
    </source>
</reference>
<dbReference type="GO" id="GO:0008757">
    <property type="term" value="F:S-adenosylmethionine-dependent methyltransferase activity"/>
    <property type="evidence" value="ECO:0007669"/>
    <property type="project" value="InterPro"/>
</dbReference>
<dbReference type="Gene3D" id="3.40.50.150">
    <property type="entry name" value="Vaccinia Virus protein VP39"/>
    <property type="match status" value="1"/>
</dbReference>
<gene>
    <name evidence="2" type="ORF">N7498_005962</name>
</gene>
<proteinExistence type="predicted"/>
<accession>A0A9W9T0M6</accession>
<keyword evidence="3" id="KW-1185">Reference proteome</keyword>
<evidence type="ECO:0000313" key="3">
    <source>
        <dbReference type="Proteomes" id="UP001150904"/>
    </source>
</evidence>
<protein>
    <recommendedName>
        <fullName evidence="1">Methyltransferase type 11 domain-containing protein</fullName>
    </recommendedName>
</protein>
<feature type="domain" description="Methyltransferase type 11" evidence="1">
    <location>
        <begin position="78"/>
        <end position="194"/>
    </location>
</feature>
<evidence type="ECO:0000259" key="1">
    <source>
        <dbReference type="Pfam" id="PF08241"/>
    </source>
</evidence>
<dbReference type="Proteomes" id="UP001150904">
    <property type="component" value="Unassembled WGS sequence"/>
</dbReference>
<dbReference type="InterPro" id="IPR029063">
    <property type="entry name" value="SAM-dependent_MTases_sf"/>
</dbReference>
<dbReference type="Pfam" id="PF08241">
    <property type="entry name" value="Methyltransf_11"/>
    <property type="match status" value="1"/>
</dbReference>